<evidence type="ECO:0000256" key="1">
    <source>
        <dbReference type="PROSITE-ProRule" id="PRU00042"/>
    </source>
</evidence>
<proteinExistence type="predicted"/>
<keyword evidence="1" id="KW-0862">Zinc</keyword>
<keyword evidence="4" id="KW-1185">Reference proteome</keyword>
<comment type="caution">
    <text evidence="3">The sequence shown here is derived from an EMBL/GenBank/DDBJ whole genome shotgun (WGS) entry which is preliminary data.</text>
</comment>
<keyword evidence="1" id="KW-0479">Metal-binding</keyword>
<organism evidence="3 4">
    <name type="scientific">Trichogramma kaykai</name>
    <dbReference type="NCBI Taxonomy" id="54128"/>
    <lineage>
        <taxon>Eukaryota</taxon>
        <taxon>Metazoa</taxon>
        <taxon>Ecdysozoa</taxon>
        <taxon>Arthropoda</taxon>
        <taxon>Hexapoda</taxon>
        <taxon>Insecta</taxon>
        <taxon>Pterygota</taxon>
        <taxon>Neoptera</taxon>
        <taxon>Endopterygota</taxon>
        <taxon>Hymenoptera</taxon>
        <taxon>Apocrita</taxon>
        <taxon>Proctotrupomorpha</taxon>
        <taxon>Chalcidoidea</taxon>
        <taxon>Trichogrammatidae</taxon>
        <taxon>Trichogramma</taxon>
    </lineage>
</organism>
<reference evidence="3 4" key="1">
    <citation type="journal article" date="2024" name="bioRxiv">
        <title>A reference genome for Trichogramma kaykai: A tiny desert-dwelling parasitoid wasp with competing sex-ratio distorters.</title>
        <authorList>
            <person name="Culotta J."/>
            <person name="Lindsey A.R."/>
        </authorList>
    </citation>
    <scope>NUCLEOTIDE SEQUENCE [LARGE SCALE GENOMIC DNA]</scope>
    <source>
        <strain evidence="3 4">KSX58</strain>
    </source>
</reference>
<dbReference type="Proteomes" id="UP001627154">
    <property type="component" value="Unassembled WGS sequence"/>
</dbReference>
<protein>
    <recommendedName>
        <fullName evidence="2">C2H2-type domain-containing protein</fullName>
    </recommendedName>
</protein>
<dbReference type="PROSITE" id="PS50157">
    <property type="entry name" value="ZINC_FINGER_C2H2_2"/>
    <property type="match status" value="1"/>
</dbReference>
<dbReference type="PROSITE" id="PS00028">
    <property type="entry name" value="ZINC_FINGER_C2H2_1"/>
    <property type="match status" value="1"/>
</dbReference>
<dbReference type="AlphaFoldDB" id="A0ABD2XCY8"/>
<accession>A0ABD2XCY8</accession>
<evidence type="ECO:0000313" key="3">
    <source>
        <dbReference type="EMBL" id="KAL3402642.1"/>
    </source>
</evidence>
<dbReference type="Pfam" id="PF00096">
    <property type="entry name" value="zf-C2H2"/>
    <property type="match status" value="2"/>
</dbReference>
<dbReference type="InterPro" id="IPR036236">
    <property type="entry name" value="Znf_C2H2_sf"/>
</dbReference>
<dbReference type="Gene3D" id="3.30.160.60">
    <property type="entry name" value="Classic Zinc Finger"/>
    <property type="match status" value="1"/>
</dbReference>
<evidence type="ECO:0000313" key="4">
    <source>
        <dbReference type="Proteomes" id="UP001627154"/>
    </source>
</evidence>
<name>A0ABD2XCY8_9HYME</name>
<sequence length="227" mass="26481">MNEAREILTQKFQEYDENRENELDEDIEIVVECQDVKPAINLLPVKKTDDYSQNYLRNMKYSEDYKTQPTIKTETLGTVKKECFSDETTKLYSDCELREQNEKRSHIDKEHSDRGHMCDTCGKKLSTKANFKIHVNSIHNHITPLCDICKKKFSSKFNLKKHIESVISKPTWTWCIIASLIHVTYVKKNSQVRVISKSTLLRPNNYSFGKFQVRNMDSCGLFSGAIR</sequence>
<dbReference type="GO" id="GO:0008270">
    <property type="term" value="F:zinc ion binding"/>
    <property type="evidence" value="ECO:0007669"/>
    <property type="project" value="UniProtKB-KW"/>
</dbReference>
<evidence type="ECO:0000259" key="2">
    <source>
        <dbReference type="PROSITE" id="PS50157"/>
    </source>
</evidence>
<dbReference type="SUPFAM" id="SSF57667">
    <property type="entry name" value="beta-beta-alpha zinc fingers"/>
    <property type="match status" value="1"/>
</dbReference>
<dbReference type="EMBL" id="JBJJXI010000034">
    <property type="protein sequence ID" value="KAL3402642.1"/>
    <property type="molecule type" value="Genomic_DNA"/>
</dbReference>
<dbReference type="SMART" id="SM00355">
    <property type="entry name" value="ZnF_C2H2"/>
    <property type="match status" value="2"/>
</dbReference>
<gene>
    <name evidence="3" type="ORF">TKK_004572</name>
</gene>
<keyword evidence="1" id="KW-0863">Zinc-finger</keyword>
<dbReference type="InterPro" id="IPR013087">
    <property type="entry name" value="Znf_C2H2_type"/>
</dbReference>
<feature type="domain" description="C2H2-type" evidence="2">
    <location>
        <begin position="116"/>
        <end position="144"/>
    </location>
</feature>